<evidence type="ECO:0000259" key="2">
    <source>
        <dbReference type="Pfam" id="PF17667"/>
    </source>
</evidence>
<dbReference type="GeneID" id="26971141"/>
<dbReference type="VEuPathDB" id="FungiDB:PAAG_12516"/>
<reference evidence="3 4" key="1">
    <citation type="journal article" date="2011" name="PLoS Genet.">
        <title>Comparative genomic analysis of human fungal pathogens causing paracoccidioidomycosis.</title>
        <authorList>
            <person name="Desjardins C.A."/>
            <person name="Champion M.D."/>
            <person name="Holder J.W."/>
            <person name="Muszewska A."/>
            <person name="Goldberg J."/>
            <person name="Bailao A.M."/>
            <person name="Brigido M.M."/>
            <person name="Ferreira M.E."/>
            <person name="Garcia A.M."/>
            <person name="Grynberg M."/>
            <person name="Gujja S."/>
            <person name="Heiman D.I."/>
            <person name="Henn M.R."/>
            <person name="Kodira C.D."/>
            <person name="Leon-Narvaez H."/>
            <person name="Longo L.V."/>
            <person name="Ma L.J."/>
            <person name="Malavazi I."/>
            <person name="Matsuo A.L."/>
            <person name="Morais F.V."/>
            <person name="Pereira M."/>
            <person name="Rodriguez-Brito S."/>
            <person name="Sakthikumar S."/>
            <person name="Salem-Izacc S.M."/>
            <person name="Sykes S.M."/>
            <person name="Teixeira M.M."/>
            <person name="Vallejo M.C."/>
            <person name="Walter M.E."/>
            <person name="Yandava C."/>
            <person name="Young S."/>
            <person name="Zeng Q."/>
            <person name="Zucker J."/>
            <person name="Felipe M.S."/>
            <person name="Goldman G.H."/>
            <person name="Haas B.J."/>
            <person name="McEwen J.G."/>
            <person name="Nino-Vega G."/>
            <person name="Puccia R."/>
            <person name="San-Blas G."/>
            <person name="Soares C.M."/>
            <person name="Birren B.W."/>
            <person name="Cuomo C.A."/>
        </authorList>
    </citation>
    <scope>NUCLEOTIDE SEQUENCE [LARGE SCALE GENOMIC DNA]</scope>
    <source>
        <strain evidence="4">ATCC MYA-826 / Pb01</strain>
    </source>
</reference>
<feature type="domain" description="Fungal-type protein kinase" evidence="2">
    <location>
        <begin position="59"/>
        <end position="345"/>
    </location>
</feature>
<dbReference type="AlphaFoldDB" id="A0A0A2UZ23"/>
<dbReference type="InterPro" id="IPR040976">
    <property type="entry name" value="Pkinase_fungal"/>
</dbReference>
<dbReference type="OrthoDB" id="4353729at2759"/>
<keyword evidence="4" id="KW-1185">Reference proteome</keyword>
<proteinExistence type="predicted"/>
<dbReference type="Proteomes" id="UP000002059">
    <property type="component" value="Partially assembled WGS sequence"/>
</dbReference>
<gene>
    <name evidence="3" type="ORF">PAAG_12516</name>
</gene>
<dbReference type="RefSeq" id="XP_015702398.1">
    <property type="nucleotide sequence ID" value="XM_015847995.1"/>
</dbReference>
<evidence type="ECO:0000313" key="4">
    <source>
        <dbReference type="Proteomes" id="UP000002059"/>
    </source>
</evidence>
<dbReference type="PANTHER" id="PTHR38248:SF2">
    <property type="entry name" value="FUNK1 11"/>
    <property type="match status" value="1"/>
</dbReference>
<accession>A0A0A2UZ23</accession>
<dbReference type="PANTHER" id="PTHR38248">
    <property type="entry name" value="FUNK1 6"/>
    <property type="match status" value="1"/>
</dbReference>
<dbReference type="Pfam" id="PF17667">
    <property type="entry name" value="Pkinase_fungal"/>
    <property type="match status" value="1"/>
</dbReference>
<feature type="region of interest" description="Disordered" evidence="1">
    <location>
        <begin position="194"/>
        <end position="230"/>
    </location>
</feature>
<dbReference type="EMBL" id="KN294021">
    <property type="protein sequence ID" value="KGQ00821.1"/>
    <property type="molecule type" value="Genomic_DNA"/>
</dbReference>
<feature type="compositionally biased region" description="Polar residues" evidence="1">
    <location>
        <begin position="201"/>
        <end position="221"/>
    </location>
</feature>
<evidence type="ECO:0000256" key="1">
    <source>
        <dbReference type="SAM" id="MobiDB-lite"/>
    </source>
</evidence>
<organism evidence="3 4">
    <name type="scientific">Paracoccidioides lutzii (strain ATCC MYA-826 / Pb01)</name>
    <name type="common">Paracoccidioides brasiliensis</name>
    <dbReference type="NCBI Taxonomy" id="502779"/>
    <lineage>
        <taxon>Eukaryota</taxon>
        <taxon>Fungi</taxon>
        <taxon>Dikarya</taxon>
        <taxon>Ascomycota</taxon>
        <taxon>Pezizomycotina</taxon>
        <taxon>Eurotiomycetes</taxon>
        <taxon>Eurotiomycetidae</taxon>
        <taxon>Onygenales</taxon>
        <taxon>Ajellomycetaceae</taxon>
        <taxon>Paracoccidioides</taxon>
    </lineage>
</organism>
<protein>
    <recommendedName>
        <fullName evidence="2">Fungal-type protein kinase domain-containing protein</fullName>
    </recommendedName>
</protein>
<dbReference type="STRING" id="502779.A0A0A2UZ23"/>
<sequence length="519" mass="58309">MTRGMFWWLKSSKSLEEIRIKDTLLQMGHYVCEVFYHPAHPAVHSRIRCLRDQDEEDNVIDTYKDSRQFFQVHVGYTMMSVEGLGLGILIARDEGGRKSITVRGPGTSEEVMLQLGEMLSFNVPSCFMGPRVVSQTRTGEGVAKLSWVSDKQHPEVELLKLAGQKNAQGVPRIIGHSTITSIADMGCDMAFDDKHHDFKSTRPNKGSQVSKQSHSINQPSRDTQEENEPTFSIQSAHKLSLFTRNGEELHDNCVLWCLIISPAGRAIYNYRSSLELLTALHDAIKVHRSLYLDGNILHQDISENDITITDPQMAEDLAKEVSSERSSAQHQTGTMEFIAIEVLLHIHMMSRSSTSLPGSVPVNGWEKLQQLRRSYISYMAGTGGFETHPNNEFSPPNNSLLRKWFTDSCRDTARFKRSDMGADGFEGIFHLSSPKYLSFAKTLCRAIRDILLPYGDRGIIVGTPQDQKRLFNPIIQAYDDAISLIGMSNDLITEGVGAIFIFVVEVCTFAMEYIILQLA</sequence>
<name>A0A0A2UZ23_PARBA</name>
<evidence type="ECO:0000313" key="3">
    <source>
        <dbReference type="EMBL" id="KGQ00821.1"/>
    </source>
</evidence>
<dbReference type="KEGG" id="pbl:PAAG_12516"/>
<dbReference type="HOGENOM" id="CLU_005513_3_0_1"/>